<evidence type="ECO:0000313" key="1">
    <source>
        <dbReference type="EMBL" id="ACQ68075.1"/>
    </source>
</evidence>
<dbReference type="HOGENOM" id="CLU_1702269_0_0_6"/>
<proteinExistence type="predicted"/>
<dbReference type="NCBIfam" id="NF033230">
    <property type="entry name" value="phage_region_01"/>
    <property type="match status" value="1"/>
</dbReference>
<evidence type="ECO:0000313" key="2">
    <source>
        <dbReference type="Proteomes" id="UP000002334"/>
    </source>
</evidence>
<organism evidence="1 2">
    <name type="scientific">Hamiltonella defensa subsp. Acyrthosiphon pisum (strain 5AT)</name>
    <dbReference type="NCBI Taxonomy" id="572265"/>
    <lineage>
        <taxon>Bacteria</taxon>
        <taxon>Pseudomonadati</taxon>
        <taxon>Pseudomonadota</taxon>
        <taxon>Gammaproteobacteria</taxon>
        <taxon>Enterobacterales</taxon>
        <taxon>Enterobacteriaceae</taxon>
        <taxon>aphid secondary symbionts</taxon>
        <taxon>Candidatus Williamhamiltonella</taxon>
    </lineage>
</organism>
<dbReference type="KEGG" id="hde:HDEF_1449"/>
<protein>
    <submittedName>
        <fullName evidence="1">Uncharacterized protein</fullName>
    </submittedName>
</protein>
<dbReference type="Proteomes" id="UP000002334">
    <property type="component" value="Chromosome"/>
</dbReference>
<dbReference type="STRING" id="572265.HDEF_1449"/>
<dbReference type="eggNOG" id="ENOG50336NE">
    <property type="taxonomic scope" value="Bacteria"/>
</dbReference>
<reference evidence="1 2" key="1">
    <citation type="journal article" date="2009" name="Proc. Natl. Acad. Sci. U.S.A.">
        <title>Hamiltonella defensa, genome evolution of protective bacterial endosymbiont from pathogenic ancestors.</title>
        <authorList>
            <person name="Degnan P.H."/>
            <person name="Yu Y."/>
            <person name="Sisneros N."/>
            <person name="Wing R.A."/>
            <person name="Moran N.A."/>
        </authorList>
    </citation>
    <scope>NUCLEOTIDE SEQUENCE [LARGE SCALE GENOMIC DNA]</scope>
    <source>
        <strain evidence="2">5AT</strain>
    </source>
</reference>
<gene>
    <name evidence="1" type="ordered locus">HDEF_1449</name>
</gene>
<dbReference type="InterPro" id="IPR059241">
    <property type="entry name" value="SfIV_phage_associated"/>
</dbReference>
<dbReference type="EMBL" id="CP001277">
    <property type="protein sequence ID" value="ACQ68075.1"/>
    <property type="molecule type" value="Genomic_DNA"/>
</dbReference>
<dbReference type="RefSeq" id="WP_015873850.1">
    <property type="nucleotide sequence ID" value="NC_012751.1"/>
</dbReference>
<name>C4K682_HAMD5</name>
<keyword evidence="2" id="KW-1185">Reference proteome</keyword>
<dbReference type="GeneID" id="96895003"/>
<accession>C4K682</accession>
<sequence>MSDYSRLFEAIKKTIYADYGSVYHNDSNRTTTDQDDKAQVHSYLYLILEIVIHEHRKKYATIYEPLSGIKALKHKLFTKNKIAIDRLDALALEEIVFSLLEDLNQENLSVEAQNFLNKIKLPQYFESIDWNRKINWTLGSGKDYLKNSD</sequence>
<dbReference type="AlphaFoldDB" id="C4K682"/>